<gene>
    <name evidence="5" type="ORF">GXN74_03770</name>
</gene>
<dbReference type="PANTHER" id="PTHR43280:SF10">
    <property type="entry name" value="REGULATORY PROTEIN POCR"/>
    <property type="match status" value="1"/>
</dbReference>
<keyword evidence="2" id="KW-0238">DNA-binding</keyword>
<keyword evidence="6" id="KW-1185">Reference proteome</keyword>
<sequence length="396" mass="44811">MHPITHADHKQNTPTRLTHPEEIYRALLAEGDAADRFHGFAPLASNYHGYCCVLSKGIADPRLLQKYLEKHFNGIAIPVCLPIAADTCAIALNLTGPKHLRNFMDINSVLTTIAEHFQKENLGTLHFFTGNTTSDIRNLNQSYRQALEACRYRFTEEAPAVCNYEEAHAVASQACAYPPSKLWKQMVLSVQVGNIAAFKMLSAELFSFFRDKHKDNAYFVRKAILFTCQAITSDQDAFAGQISYQELYALEQSLESTSCLDAMENHFMEFARLLLERSREASAPHPTISTKVCAVISQNISNPEFTLDDVASQLFISPNYLRKLFKKETGTTFIDHLTKARLEHARILLGKQDIKVNDVARLVGYKDPRYFAVCFKKIFKTSPYEYAKSLHPTECH</sequence>
<dbReference type="InterPro" id="IPR041522">
    <property type="entry name" value="CdaR_GGDEF"/>
</dbReference>
<dbReference type="Gene3D" id="1.10.10.60">
    <property type="entry name" value="Homeodomain-like"/>
    <property type="match status" value="2"/>
</dbReference>
<dbReference type="RefSeq" id="WP_162369588.1">
    <property type="nucleotide sequence ID" value="NZ_JAAEEH010000006.1"/>
</dbReference>
<protein>
    <submittedName>
        <fullName evidence="5">Helix-turn-helix transcriptional regulator</fullName>
    </submittedName>
</protein>
<dbReference type="GO" id="GO:0043565">
    <property type="term" value="F:sequence-specific DNA binding"/>
    <property type="evidence" value="ECO:0007669"/>
    <property type="project" value="InterPro"/>
</dbReference>
<organism evidence="5 6">
    <name type="scientific">Anaerotalea alkaliphila</name>
    <dbReference type="NCBI Taxonomy" id="2662126"/>
    <lineage>
        <taxon>Bacteria</taxon>
        <taxon>Bacillati</taxon>
        <taxon>Bacillota</taxon>
        <taxon>Clostridia</taxon>
        <taxon>Eubacteriales</taxon>
        <taxon>Anaerotalea</taxon>
    </lineage>
</organism>
<feature type="domain" description="HTH araC/xylS-type" evidence="4">
    <location>
        <begin position="290"/>
        <end position="389"/>
    </location>
</feature>
<dbReference type="SMART" id="SM00342">
    <property type="entry name" value="HTH_ARAC"/>
    <property type="match status" value="1"/>
</dbReference>
<dbReference type="Pfam" id="PF12833">
    <property type="entry name" value="HTH_18"/>
    <property type="match status" value="1"/>
</dbReference>
<dbReference type="SUPFAM" id="SSF46689">
    <property type="entry name" value="Homeodomain-like"/>
    <property type="match status" value="2"/>
</dbReference>
<dbReference type="GO" id="GO:0003700">
    <property type="term" value="F:DNA-binding transcription factor activity"/>
    <property type="evidence" value="ECO:0007669"/>
    <property type="project" value="InterPro"/>
</dbReference>
<dbReference type="AlphaFoldDB" id="A0A7X5HUG5"/>
<dbReference type="PROSITE" id="PS00041">
    <property type="entry name" value="HTH_ARAC_FAMILY_1"/>
    <property type="match status" value="1"/>
</dbReference>
<dbReference type="Proteomes" id="UP000461585">
    <property type="component" value="Unassembled WGS sequence"/>
</dbReference>
<keyword evidence="1" id="KW-0805">Transcription regulation</keyword>
<dbReference type="PANTHER" id="PTHR43280">
    <property type="entry name" value="ARAC-FAMILY TRANSCRIPTIONAL REGULATOR"/>
    <property type="match status" value="1"/>
</dbReference>
<evidence type="ECO:0000313" key="6">
    <source>
        <dbReference type="Proteomes" id="UP000461585"/>
    </source>
</evidence>
<dbReference type="PROSITE" id="PS01124">
    <property type="entry name" value="HTH_ARAC_FAMILY_2"/>
    <property type="match status" value="1"/>
</dbReference>
<evidence type="ECO:0000259" key="4">
    <source>
        <dbReference type="PROSITE" id="PS01124"/>
    </source>
</evidence>
<proteinExistence type="predicted"/>
<evidence type="ECO:0000256" key="3">
    <source>
        <dbReference type="ARBA" id="ARBA00023163"/>
    </source>
</evidence>
<dbReference type="InterPro" id="IPR009057">
    <property type="entry name" value="Homeodomain-like_sf"/>
</dbReference>
<comment type="caution">
    <text evidence="5">The sequence shown here is derived from an EMBL/GenBank/DDBJ whole genome shotgun (WGS) entry which is preliminary data.</text>
</comment>
<evidence type="ECO:0000256" key="2">
    <source>
        <dbReference type="ARBA" id="ARBA00023125"/>
    </source>
</evidence>
<reference evidence="5 6" key="1">
    <citation type="submission" date="2020-01" db="EMBL/GenBank/DDBJ databases">
        <title>Anaeroalcalibacter tamaniensis gen. nov., sp. nov., moderately halophilic strictly anaerobic fermenter bacterium from mud volcano of Taman peninsula.</title>
        <authorList>
            <person name="Frolova A."/>
            <person name="Merkel A.Y."/>
            <person name="Slobodkin A.I."/>
        </authorList>
    </citation>
    <scope>NUCLEOTIDE SEQUENCE [LARGE SCALE GENOMIC DNA]</scope>
    <source>
        <strain evidence="5 6">F-3ap</strain>
    </source>
</reference>
<keyword evidence="3" id="KW-0804">Transcription</keyword>
<dbReference type="InterPro" id="IPR018062">
    <property type="entry name" value="HTH_AraC-typ_CS"/>
</dbReference>
<dbReference type="EMBL" id="JAAEEH010000006">
    <property type="protein sequence ID" value="NDL66864.1"/>
    <property type="molecule type" value="Genomic_DNA"/>
</dbReference>
<dbReference type="InterPro" id="IPR018060">
    <property type="entry name" value="HTH_AraC"/>
</dbReference>
<evidence type="ECO:0000256" key="1">
    <source>
        <dbReference type="ARBA" id="ARBA00023015"/>
    </source>
</evidence>
<accession>A0A7X5HUG5</accession>
<dbReference type="Pfam" id="PF17853">
    <property type="entry name" value="GGDEF_2"/>
    <property type="match status" value="1"/>
</dbReference>
<name>A0A7X5HUG5_9FIRM</name>
<evidence type="ECO:0000313" key="5">
    <source>
        <dbReference type="EMBL" id="NDL66864.1"/>
    </source>
</evidence>